<protein>
    <submittedName>
        <fullName evidence="1">Elongation factor Ts-like protein</fullName>
    </submittedName>
</protein>
<organism evidence="1 2">
    <name type="scientific">Sinorhizobium phage phiM7</name>
    <dbReference type="NCBI Taxonomy" id="1647403"/>
    <lineage>
        <taxon>Viruses</taxon>
        <taxon>Duplodnaviria</taxon>
        <taxon>Heunggongvirae</taxon>
        <taxon>Uroviricota</taxon>
        <taxon>Caudoviricetes</taxon>
        <taxon>Emdodecavirus</taxon>
        <taxon>Emdodecavirus M7</taxon>
    </lineage>
</organism>
<evidence type="ECO:0000313" key="1">
    <source>
        <dbReference type="EMBL" id="AKF12696.1"/>
    </source>
</evidence>
<dbReference type="SUPFAM" id="SSF46934">
    <property type="entry name" value="UBA-like"/>
    <property type="match status" value="1"/>
</dbReference>
<name>A0A0F6WBK8_9CAUD</name>
<gene>
    <name evidence="1" type="ORF">PHIM7_150</name>
</gene>
<reference evidence="1 2" key="1">
    <citation type="submission" date="2015-04" db="EMBL/GenBank/DDBJ databases">
        <authorList>
            <person name="Schouten J.T."/>
            <person name="Crockett J.T."/>
            <person name="Hodson T.S."/>
            <person name="Hyde J.R."/>
            <person name="Smith T.A."/>
            <person name="Merrill B.D."/>
            <person name="Crook M.B."/>
            <person name="Griffitts J.S."/>
            <person name="Burnett S.H."/>
            <person name="Grose J.H."/>
            <person name="Breakwell D.P."/>
        </authorList>
    </citation>
    <scope>NUCLEOTIDE SEQUENCE [LARGE SCALE GENOMIC DNA]</scope>
</reference>
<keyword evidence="1" id="KW-0648">Protein biosynthesis</keyword>
<accession>A0A0F6WBK8</accession>
<dbReference type="Gene3D" id="1.10.8.10">
    <property type="entry name" value="DNA helicase RuvA subunit, C-terminal domain"/>
    <property type="match status" value="1"/>
</dbReference>
<dbReference type="EMBL" id="KR052480">
    <property type="protein sequence ID" value="AKF12696.1"/>
    <property type="molecule type" value="Genomic_DNA"/>
</dbReference>
<evidence type="ECO:0000313" key="2">
    <source>
        <dbReference type="Proteomes" id="UP000221947"/>
    </source>
</evidence>
<keyword evidence="2" id="KW-1185">Reference proteome</keyword>
<proteinExistence type="predicted"/>
<sequence length="66" mass="7731">MVCRQSGDIALNREPLSDDVKEKIKQLRMKVPGWGTIEYRYALMNSNNDVEQAAELLKSRSRMIFW</sequence>
<keyword evidence="1" id="KW-0251">Elongation factor</keyword>
<dbReference type="Proteomes" id="UP000221947">
    <property type="component" value="Segment"/>
</dbReference>
<dbReference type="InterPro" id="IPR009060">
    <property type="entry name" value="UBA-like_sf"/>
</dbReference>